<evidence type="ECO:0000256" key="2">
    <source>
        <dbReference type="SAM" id="SignalP"/>
    </source>
</evidence>
<dbReference type="AlphaFoldDB" id="F9G3E2"/>
<feature type="chain" id="PRO_5003390242" description="Major facilitator superfamily (MFS) profile domain-containing protein" evidence="2">
    <location>
        <begin position="27"/>
        <end position="286"/>
    </location>
</feature>
<feature type="signal peptide" evidence="2">
    <location>
        <begin position="1"/>
        <end position="26"/>
    </location>
</feature>
<evidence type="ECO:0000313" key="3">
    <source>
        <dbReference type="EMBL" id="EGU76315.1"/>
    </source>
</evidence>
<evidence type="ECO:0000256" key="1">
    <source>
        <dbReference type="SAM" id="Phobius"/>
    </source>
</evidence>
<name>F9G3E2_FUSOF</name>
<dbReference type="EMBL" id="AFQF01003305">
    <property type="protein sequence ID" value="EGU76315.1"/>
    <property type="molecule type" value="Genomic_DNA"/>
</dbReference>
<evidence type="ECO:0008006" key="4">
    <source>
        <dbReference type="Google" id="ProtNLM"/>
    </source>
</evidence>
<gene>
    <name evidence="3" type="ORF">FOXB_13174</name>
</gene>
<feature type="transmembrane region" description="Helical" evidence="1">
    <location>
        <begin position="164"/>
        <end position="184"/>
    </location>
</feature>
<accession>F9G3E2</accession>
<keyword evidence="1" id="KW-0812">Transmembrane</keyword>
<comment type="caution">
    <text evidence="3">The sequence shown here is derived from an EMBL/GenBank/DDBJ whole genome shotgun (WGS) entry which is preliminary data.</text>
</comment>
<reference evidence="3" key="1">
    <citation type="journal article" date="2012" name="Mol. Plant Microbe Interact.">
        <title>A highly conserved effector in Fusarium oxysporum is required for full virulence on Arabidopsis.</title>
        <authorList>
            <person name="Thatcher L.F."/>
            <person name="Gardiner D.M."/>
            <person name="Kazan K."/>
            <person name="Manners J."/>
        </authorList>
    </citation>
    <scope>NUCLEOTIDE SEQUENCE [LARGE SCALE GENOMIC DNA]</scope>
    <source>
        <strain evidence="3">Fo5176</strain>
    </source>
</reference>
<protein>
    <recommendedName>
        <fullName evidence="4">Major facilitator superfamily (MFS) profile domain-containing protein</fullName>
    </recommendedName>
</protein>
<organism evidence="3">
    <name type="scientific">Fusarium oxysporum (strain Fo5176)</name>
    <name type="common">Fusarium vascular wilt</name>
    <dbReference type="NCBI Taxonomy" id="660025"/>
    <lineage>
        <taxon>Eukaryota</taxon>
        <taxon>Fungi</taxon>
        <taxon>Dikarya</taxon>
        <taxon>Ascomycota</taxon>
        <taxon>Pezizomycotina</taxon>
        <taxon>Sordariomycetes</taxon>
        <taxon>Hypocreomycetidae</taxon>
        <taxon>Hypocreales</taxon>
        <taxon>Nectriaceae</taxon>
        <taxon>Fusarium</taxon>
        <taxon>Fusarium oxysporum species complex</taxon>
    </lineage>
</organism>
<sequence>MESRSIQVALLAFILFLLSLIESISGTTVSARNPHWRSGFWDAGTARVIVIQVSNMSSAYILDSSLRTKSHHEAIRLNVWSILIATFATYTSCKAFTRAVPLTLIYDKSSVASAYLDTPECCGWPTGELLGRRTMYCYMTGFITVLAQVLGPILVTGLSPRSSHWSGLLAGILCLTAGAIAIFLDSTDYATDELGQDESASVADPLLSNRRCPHDGSSHPDDGVISLVELLKICLGLKAPRRDKVLTFTLRIFFFIAISQASRPLFATYAQERCGLTPTEVPTLPF</sequence>
<keyword evidence="1" id="KW-1133">Transmembrane helix</keyword>
<dbReference type="SUPFAM" id="SSF103473">
    <property type="entry name" value="MFS general substrate transporter"/>
    <property type="match status" value="1"/>
</dbReference>
<keyword evidence="2" id="KW-0732">Signal</keyword>
<dbReference type="OrthoDB" id="10577070at2759"/>
<feature type="transmembrane region" description="Helical" evidence="1">
    <location>
        <begin position="136"/>
        <end position="158"/>
    </location>
</feature>
<keyword evidence="1" id="KW-0472">Membrane</keyword>
<dbReference type="InterPro" id="IPR036259">
    <property type="entry name" value="MFS_trans_sf"/>
</dbReference>
<proteinExistence type="predicted"/>